<dbReference type="EMBL" id="CP001099">
    <property type="protein sequence ID" value="ACF10513.1"/>
    <property type="molecule type" value="Genomic_DNA"/>
</dbReference>
<dbReference type="CDD" id="cd21140">
    <property type="entry name" value="Cas6_I-like"/>
    <property type="match status" value="1"/>
</dbReference>
<dbReference type="PIRSF" id="PIRSF005054">
    <property type="entry name" value="PF1131"/>
    <property type="match status" value="1"/>
</dbReference>
<dbReference type="KEGG" id="cpc:Cpar_0085"/>
<evidence type="ECO:0000256" key="5">
    <source>
        <dbReference type="PIRSR" id="PIRSR005054-1"/>
    </source>
</evidence>
<dbReference type="AlphaFoldDB" id="B3QRJ1"/>
<evidence type="ECO:0000313" key="8">
    <source>
        <dbReference type="EMBL" id="ACF10513.1"/>
    </source>
</evidence>
<evidence type="ECO:0000259" key="7">
    <source>
        <dbReference type="Pfam" id="PF01881"/>
    </source>
</evidence>
<dbReference type="InterPro" id="IPR045747">
    <property type="entry name" value="CRISPR-assoc_prot_Cas6_N_sf"/>
</dbReference>
<feature type="site" description="Transition state stabilizer" evidence="5">
    <location>
        <position position="56"/>
    </location>
</feature>
<dbReference type="GO" id="GO:0016788">
    <property type="term" value="F:hydrolase activity, acting on ester bonds"/>
    <property type="evidence" value="ECO:0007669"/>
    <property type="project" value="InterPro"/>
</dbReference>
<dbReference type="PANTHER" id="PTHR36984">
    <property type="entry name" value="CRISPR-ASSOCIATED ENDORIBONUCLEASE CAS6 1"/>
    <property type="match status" value="1"/>
</dbReference>
<dbReference type="InterPro" id="IPR049435">
    <property type="entry name" value="Cas_Cas6_C"/>
</dbReference>
<comment type="similarity">
    <text evidence="1 4">Belongs to the CRISPR-associated protein Cas6/Cse3/CasE family.</text>
</comment>
<keyword evidence="3" id="KW-0051">Antiviral defense</keyword>
<organism evidence="8 9">
    <name type="scientific">Chlorobaculum parvum (strain DSM 263 / NCIMB 8327)</name>
    <name type="common">Chlorobium vibrioforme subsp. thiosulfatophilum</name>
    <dbReference type="NCBI Taxonomy" id="517417"/>
    <lineage>
        <taxon>Bacteria</taxon>
        <taxon>Pseudomonadati</taxon>
        <taxon>Chlorobiota</taxon>
        <taxon>Chlorobiia</taxon>
        <taxon>Chlorobiales</taxon>
        <taxon>Chlorobiaceae</taxon>
        <taxon>Chlorobaculum</taxon>
    </lineage>
</organism>
<keyword evidence="9" id="KW-1185">Reference proteome</keyword>
<dbReference type="Pfam" id="PF01881">
    <property type="entry name" value="Cas_Cas6_C"/>
    <property type="match status" value="1"/>
</dbReference>
<accession>B3QRJ1</accession>
<evidence type="ECO:0000256" key="4">
    <source>
        <dbReference type="PIRNR" id="PIRNR005054"/>
    </source>
</evidence>
<gene>
    <name evidence="8" type="ordered locus">Cpar_0085</name>
</gene>
<comment type="function">
    <text evidence="4">CRISPR (clustered regularly interspaced short palindromic repeat), is an adaptive immune system that provides protection against mobile genetic elements (viruses, transposable elements and conjugative plasmids). CRISPR clusters contain sequences complementary to antecedent mobile elements and target invading nucleic acids. CRISPR clusters are transcribed and processed into CRISPR RNA (crRNA).</text>
</comment>
<protein>
    <recommendedName>
        <fullName evidence="4">CRISPR-associated endoribonuclease</fullName>
    </recommendedName>
</protein>
<dbReference type="NCBIfam" id="TIGR01877">
    <property type="entry name" value="cas_cas6"/>
    <property type="match status" value="1"/>
</dbReference>
<dbReference type="HOGENOM" id="CLU_089858_1_0_10"/>
<evidence type="ECO:0000256" key="2">
    <source>
        <dbReference type="ARBA" id="ARBA00022884"/>
    </source>
</evidence>
<evidence type="ECO:0000256" key="3">
    <source>
        <dbReference type="ARBA" id="ARBA00023118"/>
    </source>
</evidence>
<dbReference type="Proteomes" id="UP000008811">
    <property type="component" value="Chromosome"/>
</dbReference>
<dbReference type="InterPro" id="IPR010156">
    <property type="entry name" value="CRISPR-assoc_prot_Cas6"/>
</dbReference>
<dbReference type="Pfam" id="PF21350">
    <property type="entry name" value="Cas6_I-A"/>
    <property type="match status" value="1"/>
</dbReference>
<evidence type="ECO:0000313" key="9">
    <source>
        <dbReference type="Proteomes" id="UP000008811"/>
    </source>
</evidence>
<dbReference type="OrthoDB" id="9797488at2"/>
<feature type="active site" description="Proton acceptor" evidence="6">
    <location>
        <position position="29"/>
    </location>
</feature>
<dbReference type="Gene3D" id="3.30.70.1900">
    <property type="match status" value="1"/>
</dbReference>
<dbReference type="Gene3D" id="3.30.70.1890">
    <property type="match status" value="1"/>
</dbReference>
<dbReference type="STRING" id="517417.Cpar_0085"/>
<name>B3QRJ1_CHLP8</name>
<feature type="domain" description="CRISPR associated protein Cas6 C-terminal" evidence="7">
    <location>
        <begin position="131"/>
        <end position="260"/>
    </location>
</feature>
<keyword evidence="2" id="KW-0694">RNA-binding</keyword>
<dbReference type="PANTHER" id="PTHR36984:SF1">
    <property type="entry name" value="CRISPR-ASSOCIATED ENDORIBONUCLEASE CAS6 1"/>
    <property type="match status" value="1"/>
</dbReference>
<reference evidence="8" key="1">
    <citation type="submission" date="2008-06" db="EMBL/GenBank/DDBJ databases">
        <title>Complete sequence of Chlorobaculum parvum NCIB 8327.</title>
        <authorList>
            <consortium name="US DOE Joint Genome Institute"/>
            <person name="Lucas S."/>
            <person name="Copeland A."/>
            <person name="Lapidus A."/>
            <person name="Glavina del Rio T."/>
            <person name="Dalin E."/>
            <person name="Tice H."/>
            <person name="Bruce D."/>
            <person name="Goodwin L."/>
            <person name="Pitluck S."/>
            <person name="Schmutz J."/>
            <person name="Larimer F."/>
            <person name="Land M."/>
            <person name="Hauser L."/>
            <person name="Kyrpides N."/>
            <person name="Mikhailova N."/>
            <person name="Zhao F."/>
            <person name="Li T."/>
            <person name="Liu Z."/>
            <person name="Overmann J."/>
            <person name="Bryant D.A."/>
            <person name="Richardson P."/>
        </authorList>
    </citation>
    <scope>NUCLEOTIDE SEQUENCE [LARGE SCALE GENOMIC DNA]</scope>
    <source>
        <strain evidence="8">NCIB 8327</strain>
    </source>
</reference>
<sequence length="263" mass="30065">MRITLELSHRRSFVTVPINHSSLISSLIYNVIDRSSSEYAERLHEQGYRLENRAFKLFTFSPLNPGHHRKWVMHENGTMSTGEKRLYLTISSPKEEFIEHLILGLLHEPFVSVGKERFRVETVRKLDAPLFSGDMRFVMLSPLVCATKSEADQYPQYLFPGDPDFKRVLVANLCRKYEVLHGKPIACDENDVMFELDRDYVAKVHGKVQKLITLKEGRSDESKVKGTLAPFRLVAPTELIEVGYECGFGEKNAQGFGMVKAIN</sequence>
<dbReference type="RefSeq" id="WP_012501348.1">
    <property type="nucleotide sequence ID" value="NC_011027.1"/>
</dbReference>
<evidence type="ECO:0000256" key="1">
    <source>
        <dbReference type="ARBA" id="ARBA00005937"/>
    </source>
</evidence>
<dbReference type="eggNOG" id="COG1583">
    <property type="taxonomic scope" value="Bacteria"/>
</dbReference>
<feature type="active site" description="Proton donor" evidence="6">
    <location>
        <position position="44"/>
    </location>
</feature>
<evidence type="ECO:0000256" key="6">
    <source>
        <dbReference type="PIRSR" id="PIRSR005054-50"/>
    </source>
</evidence>
<dbReference type="GO" id="GO:0051607">
    <property type="term" value="P:defense response to virus"/>
    <property type="evidence" value="ECO:0007669"/>
    <property type="project" value="UniProtKB-KW"/>
</dbReference>
<proteinExistence type="inferred from homology"/>
<dbReference type="GO" id="GO:0003723">
    <property type="term" value="F:RNA binding"/>
    <property type="evidence" value="ECO:0007669"/>
    <property type="project" value="UniProtKB-KW"/>
</dbReference>